<sequence>MKKRTETYKRKKKPIALKLLIGFALFFVIVGSSLNVAFADKDIGAIITNWFDQQETAAINEIRETVASEQAKQTKRLKHTLKNEIKNAEEELHKQIKSEKKKRIKAIQKHTDNLIQNFDIDNAQKKKRVINQLHAIQQNAIDKMNAVHQQTNLQTEQNNESGEKPKQTHNQKKEDSTSTNEKKQQSDTKHAANSSDKKSLDDAEDKEKSTKTKKTTDTNTEKKAGKK</sequence>
<feature type="compositionally biased region" description="Low complexity" evidence="2">
    <location>
        <begin position="149"/>
        <end position="160"/>
    </location>
</feature>
<dbReference type="RefSeq" id="WP_390350952.1">
    <property type="nucleotide sequence ID" value="NZ_JBHUMU010000014.1"/>
</dbReference>
<feature type="region of interest" description="Disordered" evidence="2">
    <location>
        <begin position="149"/>
        <end position="227"/>
    </location>
</feature>
<accession>A0ABN1G6A5</accession>
<evidence type="ECO:0000256" key="1">
    <source>
        <dbReference type="SAM" id="Coils"/>
    </source>
</evidence>
<protein>
    <recommendedName>
        <fullName evidence="5">DUF4047 domain-containing protein</fullName>
    </recommendedName>
</protein>
<organism evidence="3 4">
    <name type="scientific">Virgibacillus siamensis</name>
    <dbReference type="NCBI Taxonomy" id="480071"/>
    <lineage>
        <taxon>Bacteria</taxon>
        <taxon>Bacillati</taxon>
        <taxon>Bacillota</taxon>
        <taxon>Bacilli</taxon>
        <taxon>Bacillales</taxon>
        <taxon>Bacillaceae</taxon>
        <taxon>Virgibacillus</taxon>
    </lineage>
</organism>
<evidence type="ECO:0008006" key="5">
    <source>
        <dbReference type="Google" id="ProtNLM"/>
    </source>
</evidence>
<feature type="coiled-coil region" evidence="1">
    <location>
        <begin position="71"/>
        <end position="102"/>
    </location>
</feature>
<proteinExistence type="predicted"/>
<name>A0ABN1G6A5_9BACI</name>
<gene>
    <name evidence="3" type="ORF">GCM10009001_22500</name>
</gene>
<evidence type="ECO:0000313" key="4">
    <source>
        <dbReference type="Proteomes" id="UP001500866"/>
    </source>
</evidence>
<dbReference type="EMBL" id="BAAADS010000016">
    <property type="protein sequence ID" value="GAA0604774.1"/>
    <property type="molecule type" value="Genomic_DNA"/>
</dbReference>
<feature type="compositionally biased region" description="Basic and acidic residues" evidence="2">
    <location>
        <begin position="161"/>
        <end position="227"/>
    </location>
</feature>
<reference evidence="3 4" key="1">
    <citation type="journal article" date="2019" name="Int. J. Syst. Evol. Microbiol.">
        <title>The Global Catalogue of Microorganisms (GCM) 10K type strain sequencing project: providing services to taxonomists for standard genome sequencing and annotation.</title>
        <authorList>
            <consortium name="The Broad Institute Genomics Platform"/>
            <consortium name="The Broad Institute Genome Sequencing Center for Infectious Disease"/>
            <person name="Wu L."/>
            <person name="Ma J."/>
        </authorList>
    </citation>
    <scope>NUCLEOTIDE SEQUENCE [LARGE SCALE GENOMIC DNA]</scope>
    <source>
        <strain evidence="3 4">JCM 15395</strain>
    </source>
</reference>
<keyword evidence="4" id="KW-1185">Reference proteome</keyword>
<dbReference type="Proteomes" id="UP001500866">
    <property type="component" value="Unassembled WGS sequence"/>
</dbReference>
<comment type="caution">
    <text evidence="3">The sequence shown here is derived from an EMBL/GenBank/DDBJ whole genome shotgun (WGS) entry which is preliminary data.</text>
</comment>
<evidence type="ECO:0000256" key="2">
    <source>
        <dbReference type="SAM" id="MobiDB-lite"/>
    </source>
</evidence>
<evidence type="ECO:0000313" key="3">
    <source>
        <dbReference type="EMBL" id="GAA0604774.1"/>
    </source>
</evidence>
<keyword evidence="1" id="KW-0175">Coiled coil</keyword>